<dbReference type="CDD" id="cd06782">
    <property type="entry name" value="cpPDZ_CPP-like"/>
    <property type="match status" value="1"/>
</dbReference>
<dbReference type="GO" id="GO:0008236">
    <property type="term" value="F:serine-type peptidase activity"/>
    <property type="evidence" value="ECO:0007669"/>
    <property type="project" value="UniProtKB-KW"/>
</dbReference>
<dbReference type="GO" id="GO:0004175">
    <property type="term" value="F:endopeptidase activity"/>
    <property type="evidence" value="ECO:0007669"/>
    <property type="project" value="TreeGrafter"/>
</dbReference>
<comment type="similarity">
    <text evidence="1 5">Belongs to the peptidase S41A family.</text>
</comment>
<dbReference type="PANTHER" id="PTHR32060:SF30">
    <property type="entry name" value="CARBOXY-TERMINAL PROCESSING PROTEASE CTPA"/>
    <property type="match status" value="1"/>
</dbReference>
<dbReference type="InterPro" id="IPR001478">
    <property type="entry name" value="PDZ"/>
</dbReference>
<dbReference type="GO" id="GO:0006508">
    <property type="term" value="P:proteolysis"/>
    <property type="evidence" value="ECO:0007669"/>
    <property type="project" value="UniProtKB-KW"/>
</dbReference>
<dbReference type="Pfam" id="PF22694">
    <property type="entry name" value="CtpB_N-like"/>
    <property type="match status" value="1"/>
</dbReference>
<dbReference type="EMBL" id="MHTO01000005">
    <property type="protein sequence ID" value="OHA62657.1"/>
    <property type="molecule type" value="Genomic_DNA"/>
</dbReference>
<dbReference type="InterPro" id="IPR005151">
    <property type="entry name" value="Tail-specific_protease"/>
</dbReference>
<evidence type="ECO:0000313" key="8">
    <source>
        <dbReference type="Proteomes" id="UP000179245"/>
    </source>
</evidence>
<dbReference type="SUPFAM" id="SSF50156">
    <property type="entry name" value="PDZ domain-like"/>
    <property type="match status" value="1"/>
</dbReference>
<evidence type="ECO:0000256" key="3">
    <source>
        <dbReference type="ARBA" id="ARBA00022801"/>
    </source>
</evidence>
<dbReference type="Gene3D" id="2.30.42.10">
    <property type="match status" value="1"/>
</dbReference>
<keyword evidence="3 5" id="KW-0378">Hydrolase</keyword>
<evidence type="ECO:0000256" key="4">
    <source>
        <dbReference type="ARBA" id="ARBA00022825"/>
    </source>
</evidence>
<proteinExistence type="inferred from homology"/>
<organism evidence="7 8">
    <name type="scientific">Candidatus Wildermuthbacteria bacterium GWA2_46_15</name>
    <dbReference type="NCBI Taxonomy" id="1802443"/>
    <lineage>
        <taxon>Bacteria</taxon>
        <taxon>Candidatus Wildermuthiibacteriota</taxon>
    </lineage>
</organism>
<dbReference type="NCBIfam" id="TIGR00225">
    <property type="entry name" value="prc"/>
    <property type="match status" value="1"/>
</dbReference>
<evidence type="ECO:0000256" key="2">
    <source>
        <dbReference type="ARBA" id="ARBA00022670"/>
    </source>
</evidence>
<dbReference type="GO" id="GO:0007165">
    <property type="term" value="P:signal transduction"/>
    <property type="evidence" value="ECO:0007669"/>
    <property type="project" value="TreeGrafter"/>
</dbReference>
<protein>
    <recommendedName>
        <fullName evidence="6">PDZ domain-containing protein</fullName>
    </recommendedName>
</protein>
<evidence type="ECO:0000259" key="6">
    <source>
        <dbReference type="PROSITE" id="PS50106"/>
    </source>
</evidence>
<dbReference type="SMART" id="SM00245">
    <property type="entry name" value="TSPc"/>
    <property type="match status" value="1"/>
</dbReference>
<sequence>MGIKSSLKKVLVIVTLVILVLASTGFGFYLGQQDAEKRIINNIFTQGASDQETKNLDFTLFWNVWQSLKEKFIDQNRFDNQKMLYGAISGMVRSLNDPYTVFMDPEESKKFLEDVSGKFEGVGMEVGQKKGQLQIIAPLEGTPAQKAGLRAGDKIVKIDDAFTSDMTVDDAVSQIRGKKDTQVVLTIFREGWNNTKEFKLIRDIIEVPSLKWEVKENDVAYIKLYQFSEKASADFRKTALEILRTPTKRIVLDLRNNPGGYLEVSQDIASFFLEKDSLVAIEDFGDKKEQKKYLAQGNDIFSQLPLVVLINQGSASAAEILAGALRDNRQIKLVGETSFGKGSVQELENLTGGSSLKITVAKWLTPKGQSISDHGLTPDVQVEITDEDYQKERDPQLDKALEIVKEIR</sequence>
<dbReference type="Gene3D" id="3.30.750.44">
    <property type="match status" value="1"/>
</dbReference>
<dbReference type="PANTHER" id="PTHR32060">
    <property type="entry name" value="TAIL-SPECIFIC PROTEASE"/>
    <property type="match status" value="1"/>
</dbReference>
<dbReference type="FunFam" id="2.30.42.10:FF:000063">
    <property type="entry name" value="Peptidase, S41 family"/>
    <property type="match status" value="1"/>
</dbReference>
<dbReference type="CDD" id="cd07560">
    <property type="entry name" value="Peptidase_S41_CPP"/>
    <property type="match status" value="1"/>
</dbReference>
<comment type="caution">
    <text evidence="7">The sequence shown here is derived from an EMBL/GenBank/DDBJ whole genome shotgun (WGS) entry which is preliminary data.</text>
</comment>
<dbReference type="STRING" id="1802443.A2117_02260"/>
<dbReference type="SMART" id="SM00228">
    <property type="entry name" value="PDZ"/>
    <property type="match status" value="1"/>
</dbReference>
<dbReference type="Pfam" id="PF03572">
    <property type="entry name" value="Peptidase_S41"/>
    <property type="match status" value="1"/>
</dbReference>
<gene>
    <name evidence="7" type="ORF">A2117_02260</name>
</gene>
<dbReference type="GO" id="GO:0030288">
    <property type="term" value="C:outer membrane-bounded periplasmic space"/>
    <property type="evidence" value="ECO:0007669"/>
    <property type="project" value="TreeGrafter"/>
</dbReference>
<dbReference type="Pfam" id="PF00595">
    <property type="entry name" value="PDZ"/>
    <property type="match status" value="1"/>
</dbReference>
<dbReference type="PROSITE" id="PS50106">
    <property type="entry name" value="PDZ"/>
    <property type="match status" value="1"/>
</dbReference>
<name>A0A1G2QQJ3_9BACT</name>
<evidence type="ECO:0000313" key="7">
    <source>
        <dbReference type="EMBL" id="OHA62657.1"/>
    </source>
</evidence>
<evidence type="ECO:0000256" key="5">
    <source>
        <dbReference type="RuleBase" id="RU004404"/>
    </source>
</evidence>
<dbReference type="InterPro" id="IPR029045">
    <property type="entry name" value="ClpP/crotonase-like_dom_sf"/>
</dbReference>
<dbReference type="InterPro" id="IPR004447">
    <property type="entry name" value="Peptidase_S41A"/>
</dbReference>
<dbReference type="SUPFAM" id="SSF52096">
    <property type="entry name" value="ClpP/crotonase"/>
    <property type="match status" value="1"/>
</dbReference>
<evidence type="ECO:0000256" key="1">
    <source>
        <dbReference type="ARBA" id="ARBA00009179"/>
    </source>
</evidence>
<dbReference type="InterPro" id="IPR036034">
    <property type="entry name" value="PDZ_sf"/>
</dbReference>
<dbReference type="InterPro" id="IPR055210">
    <property type="entry name" value="CtpA/B_N"/>
</dbReference>
<accession>A0A1G2QQJ3</accession>
<reference evidence="7 8" key="1">
    <citation type="journal article" date="2016" name="Nat. Commun.">
        <title>Thousands of microbial genomes shed light on interconnected biogeochemical processes in an aquifer system.</title>
        <authorList>
            <person name="Anantharaman K."/>
            <person name="Brown C.T."/>
            <person name="Hug L.A."/>
            <person name="Sharon I."/>
            <person name="Castelle C.J."/>
            <person name="Probst A.J."/>
            <person name="Thomas B.C."/>
            <person name="Singh A."/>
            <person name="Wilkins M.J."/>
            <person name="Karaoz U."/>
            <person name="Brodie E.L."/>
            <person name="Williams K.H."/>
            <person name="Hubbard S.S."/>
            <person name="Banfield J.F."/>
        </authorList>
    </citation>
    <scope>NUCLEOTIDE SEQUENCE [LARGE SCALE GENOMIC DNA]</scope>
</reference>
<feature type="domain" description="PDZ" evidence="6">
    <location>
        <begin position="108"/>
        <end position="176"/>
    </location>
</feature>
<dbReference type="Proteomes" id="UP000179245">
    <property type="component" value="Unassembled WGS sequence"/>
</dbReference>
<keyword evidence="2 5" id="KW-0645">Protease</keyword>
<keyword evidence="4 5" id="KW-0720">Serine protease</keyword>
<dbReference type="Gene3D" id="3.90.226.10">
    <property type="entry name" value="2-enoyl-CoA Hydratase, Chain A, domain 1"/>
    <property type="match status" value="1"/>
</dbReference>
<dbReference type="AlphaFoldDB" id="A0A1G2QQJ3"/>